<name>A0AAD3XU80_NEPGR</name>
<dbReference type="Proteomes" id="UP001279734">
    <property type="component" value="Unassembled WGS sequence"/>
</dbReference>
<keyword evidence="3" id="KW-1185">Reference proteome</keyword>
<gene>
    <name evidence="2" type="ORF">Nepgr_018342</name>
</gene>
<proteinExistence type="predicted"/>
<evidence type="ECO:0000313" key="2">
    <source>
        <dbReference type="EMBL" id="GMH16501.1"/>
    </source>
</evidence>
<feature type="region of interest" description="Disordered" evidence="1">
    <location>
        <begin position="1"/>
        <end position="27"/>
    </location>
</feature>
<organism evidence="2 3">
    <name type="scientific">Nepenthes gracilis</name>
    <name type="common">Slender pitcher plant</name>
    <dbReference type="NCBI Taxonomy" id="150966"/>
    <lineage>
        <taxon>Eukaryota</taxon>
        <taxon>Viridiplantae</taxon>
        <taxon>Streptophyta</taxon>
        <taxon>Embryophyta</taxon>
        <taxon>Tracheophyta</taxon>
        <taxon>Spermatophyta</taxon>
        <taxon>Magnoliopsida</taxon>
        <taxon>eudicotyledons</taxon>
        <taxon>Gunneridae</taxon>
        <taxon>Pentapetalae</taxon>
        <taxon>Caryophyllales</taxon>
        <taxon>Nepenthaceae</taxon>
        <taxon>Nepenthes</taxon>
    </lineage>
</organism>
<reference evidence="2" key="1">
    <citation type="submission" date="2023-05" db="EMBL/GenBank/DDBJ databases">
        <title>Nepenthes gracilis genome sequencing.</title>
        <authorList>
            <person name="Fukushima K."/>
        </authorList>
    </citation>
    <scope>NUCLEOTIDE SEQUENCE</scope>
    <source>
        <strain evidence="2">SING2019-196</strain>
    </source>
</reference>
<dbReference type="AlphaFoldDB" id="A0AAD3XU80"/>
<comment type="caution">
    <text evidence="2">The sequence shown here is derived from an EMBL/GenBank/DDBJ whole genome shotgun (WGS) entry which is preliminary data.</text>
</comment>
<evidence type="ECO:0000256" key="1">
    <source>
        <dbReference type="SAM" id="MobiDB-lite"/>
    </source>
</evidence>
<dbReference type="EMBL" id="BSYO01000016">
    <property type="protein sequence ID" value="GMH16501.1"/>
    <property type="molecule type" value="Genomic_DNA"/>
</dbReference>
<accession>A0AAD3XU80</accession>
<sequence length="83" mass="8986">MLKGDTAIGNKSNDKFKIQSPPANELPKMSTNGSCKFYFLQSSKKGPGAFAGCVAMQISLNDSQLKELMLTMAAELTHMTQTL</sequence>
<evidence type="ECO:0000313" key="3">
    <source>
        <dbReference type="Proteomes" id="UP001279734"/>
    </source>
</evidence>
<protein>
    <submittedName>
        <fullName evidence="2">Uncharacterized protein</fullName>
    </submittedName>
</protein>